<proteinExistence type="predicted"/>
<dbReference type="AlphaFoldDB" id="A0A4V2G7T3"/>
<evidence type="ECO:0008006" key="3">
    <source>
        <dbReference type="Google" id="ProtNLM"/>
    </source>
</evidence>
<sequence length="167" mass="19078">MLDRTLHQYCDSIVRDIKLPRPFSAKALCDALAAQSARRIYLHPYRVVGVDGEIPCGAWIATSQADHIFFEQRTSKYHQEQIILHEIGHMLCRHRLQDIDIDEQELTGGDLTRPEVIHGALMRTSYTNLQEKEAELVATMLLDRSRSWDGDGAEARERYLGEALGFL</sequence>
<dbReference type="EMBL" id="SHKY01000001">
    <property type="protein sequence ID" value="RZU53806.1"/>
    <property type="molecule type" value="Genomic_DNA"/>
</dbReference>
<organism evidence="1 2">
    <name type="scientific">Krasilnikovia cinnamomea</name>
    <dbReference type="NCBI Taxonomy" id="349313"/>
    <lineage>
        <taxon>Bacteria</taxon>
        <taxon>Bacillati</taxon>
        <taxon>Actinomycetota</taxon>
        <taxon>Actinomycetes</taxon>
        <taxon>Micromonosporales</taxon>
        <taxon>Micromonosporaceae</taxon>
        <taxon>Krasilnikovia</taxon>
    </lineage>
</organism>
<reference evidence="1 2" key="1">
    <citation type="submission" date="2019-02" db="EMBL/GenBank/DDBJ databases">
        <title>Sequencing the genomes of 1000 actinobacteria strains.</title>
        <authorList>
            <person name="Klenk H.-P."/>
        </authorList>
    </citation>
    <scope>NUCLEOTIDE SEQUENCE [LARGE SCALE GENOMIC DNA]</scope>
    <source>
        <strain evidence="1 2">DSM 45162</strain>
    </source>
</reference>
<protein>
    <recommendedName>
        <fullName evidence="3">IrrE N-terminal-like domain-containing protein</fullName>
    </recommendedName>
</protein>
<accession>A0A4V2G7T3</accession>
<dbReference type="Proteomes" id="UP000292564">
    <property type="component" value="Unassembled WGS sequence"/>
</dbReference>
<comment type="caution">
    <text evidence="1">The sequence shown here is derived from an EMBL/GenBank/DDBJ whole genome shotgun (WGS) entry which is preliminary data.</text>
</comment>
<evidence type="ECO:0000313" key="1">
    <source>
        <dbReference type="EMBL" id="RZU53806.1"/>
    </source>
</evidence>
<evidence type="ECO:0000313" key="2">
    <source>
        <dbReference type="Proteomes" id="UP000292564"/>
    </source>
</evidence>
<gene>
    <name evidence="1" type="ORF">EV385_5740</name>
</gene>
<keyword evidence="2" id="KW-1185">Reference proteome</keyword>
<name>A0A4V2G7T3_9ACTN</name>